<feature type="non-terminal residue" evidence="1">
    <location>
        <position position="54"/>
    </location>
</feature>
<dbReference type="Proteomes" id="UP000723463">
    <property type="component" value="Unassembled WGS sequence"/>
</dbReference>
<protein>
    <submittedName>
        <fullName evidence="1">Uncharacterized protein</fullName>
    </submittedName>
</protein>
<accession>A0A9P6F648</accession>
<evidence type="ECO:0000313" key="2">
    <source>
        <dbReference type="Proteomes" id="UP000723463"/>
    </source>
</evidence>
<reference evidence="1" key="1">
    <citation type="journal article" date="2020" name="Fungal Divers.">
        <title>Resolving the Mortierellaceae phylogeny through synthesis of multi-gene phylogenetics and phylogenomics.</title>
        <authorList>
            <person name="Vandepol N."/>
            <person name="Liber J."/>
            <person name="Desiro A."/>
            <person name="Na H."/>
            <person name="Kennedy M."/>
            <person name="Barry K."/>
            <person name="Grigoriev I.V."/>
            <person name="Miller A.N."/>
            <person name="O'Donnell K."/>
            <person name="Stajich J.E."/>
            <person name="Bonito G."/>
        </authorList>
    </citation>
    <scope>NUCLEOTIDE SEQUENCE</scope>
    <source>
        <strain evidence="1">NRRL 2591</strain>
    </source>
</reference>
<keyword evidence="2" id="KW-1185">Reference proteome</keyword>
<name>A0A9P6F648_9FUNG</name>
<gene>
    <name evidence="1" type="ORF">EC957_000446</name>
</gene>
<proteinExistence type="predicted"/>
<evidence type="ECO:0000313" key="1">
    <source>
        <dbReference type="EMBL" id="KAF9543832.1"/>
    </source>
</evidence>
<dbReference type="EMBL" id="JAAAXW010000104">
    <property type="protein sequence ID" value="KAF9543832.1"/>
    <property type="molecule type" value="Genomic_DNA"/>
</dbReference>
<sequence>MAHHTRFYDTFASDILEHKWETSKSRKATIQFLNILRIAAANDAAKVSQLPFQP</sequence>
<organism evidence="1 2">
    <name type="scientific">Mortierella hygrophila</name>
    <dbReference type="NCBI Taxonomy" id="979708"/>
    <lineage>
        <taxon>Eukaryota</taxon>
        <taxon>Fungi</taxon>
        <taxon>Fungi incertae sedis</taxon>
        <taxon>Mucoromycota</taxon>
        <taxon>Mortierellomycotina</taxon>
        <taxon>Mortierellomycetes</taxon>
        <taxon>Mortierellales</taxon>
        <taxon>Mortierellaceae</taxon>
        <taxon>Mortierella</taxon>
    </lineage>
</organism>
<comment type="caution">
    <text evidence="1">The sequence shown here is derived from an EMBL/GenBank/DDBJ whole genome shotgun (WGS) entry which is preliminary data.</text>
</comment>
<dbReference type="AlphaFoldDB" id="A0A9P6F648"/>